<dbReference type="InterPro" id="IPR001638">
    <property type="entry name" value="Solute-binding_3/MltF_N"/>
</dbReference>
<dbReference type="PANTHER" id="PTHR30085">
    <property type="entry name" value="AMINO ACID ABC TRANSPORTER PERMEASE"/>
    <property type="match status" value="1"/>
</dbReference>
<dbReference type="EMBL" id="UGVE01000002">
    <property type="protein sequence ID" value="SUE35915.1"/>
    <property type="molecule type" value="Genomic_DNA"/>
</dbReference>
<protein>
    <submittedName>
        <fullName evidence="6">Probable amino-acid ABC transporter-binding protein HI_1080</fullName>
    </submittedName>
</protein>
<dbReference type="CDD" id="cd13693">
    <property type="entry name" value="PBP2_polar_AA"/>
    <property type="match status" value="1"/>
</dbReference>
<dbReference type="GO" id="GO:0006865">
    <property type="term" value="P:amino acid transport"/>
    <property type="evidence" value="ECO:0007669"/>
    <property type="project" value="TreeGrafter"/>
</dbReference>
<dbReference type="GO" id="GO:0005576">
    <property type="term" value="C:extracellular region"/>
    <property type="evidence" value="ECO:0007669"/>
    <property type="project" value="TreeGrafter"/>
</dbReference>
<organism evidence="6 7">
    <name type="scientific">Ralstonia mannitolilytica</name>
    <dbReference type="NCBI Taxonomy" id="105219"/>
    <lineage>
        <taxon>Bacteria</taxon>
        <taxon>Pseudomonadati</taxon>
        <taxon>Pseudomonadota</taxon>
        <taxon>Betaproteobacteria</taxon>
        <taxon>Burkholderiales</taxon>
        <taxon>Burkholderiaceae</taxon>
        <taxon>Ralstonia</taxon>
    </lineage>
</organism>
<gene>
    <name evidence="6" type="ORF">NCTC10894_03932</name>
</gene>
<dbReference type="PANTHER" id="PTHR30085:SF6">
    <property type="entry name" value="ABC TRANSPORTER GLUTAMINE-BINDING PROTEIN GLNH"/>
    <property type="match status" value="1"/>
</dbReference>
<comment type="similarity">
    <text evidence="1">Belongs to the bacterial solute-binding protein 3 family.</text>
</comment>
<dbReference type="Pfam" id="PF00497">
    <property type="entry name" value="SBP_bac_3"/>
    <property type="match status" value="1"/>
</dbReference>
<evidence type="ECO:0000256" key="3">
    <source>
        <dbReference type="ARBA" id="ARBA00022729"/>
    </source>
</evidence>
<evidence type="ECO:0000256" key="1">
    <source>
        <dbReference type="ARBA" id="ARBA00010333"/>
    </source>
</evidence>
<evidence type="ECO:0000256" key="2">
    <source>
        <dbReference type="ARBA" id="ARBA00022448"/>
    </source>
</evidence>
<dbReference type="AlphaFoldDB" id="A0AAJ5D7H6"/>
<comment type="caution">
    <text evidence="6">The sequence shown here is derived from an EMBL/GenBank/DDBJ whole genome shotgun (WGS) entry which is preliminary data.</text>
</comment>
<dbReference type="SMART" id="SM00062">
    <property type="entry name" value="PBPb"/>
    <property type="match status" value="1"/>
</dbReference>
<dbReference type="InterPro" id="IPR051455">
    <property type="entry name" value="Bact_solute-bind_prot3"/>
</dbReference>
<dbReference type="SUPFAM" id="SSF53850">
    <property type="entry name" value="Periplasmic binding protein-like II"/>
    <property type="match status" value="1"/>
</dbReference>
<keyword evidence="3 4" id="KW-0732">Signal</keyword>
<dbReference type="GO" id="GO:0030288">
    <property type="term" value="C:outer membrane-bounded periplasmic space"/>
    <property type="evidence" value="ECO:0007669"/>
    <property type="project" value="TreeGrafter"/>
</dbReference>
<evidence type="ECO:0000313" key="7">
    <source>
        <dbReference type="Proteomes" id="UP000255008"/>
    </source>
</evidence>
<name>A0AAJ5D7H6_9RALS</name>
<keyword evidence="2" id="KW-0813">Transport</keyword>
<feature type="signal peptide" evidence="4">
    <location>
        <begin position="1"/>
        <end position="44"/>
    </location>
</feature>
<sequence length="295" mass="31697">MGFFDNGCLQNHGLHAMSARSAGFRFFSAAVAAASLLVAATAHADATLDKIQQRKKLVVGVVLSGGPFGSIDPATQRATGFNVDLAQALGRGLGVEVETVQVQPSNRVQFLQQGRVDVLVASMELNAERAELLAHVPTPYYRVGGVALVPKDSPVHQWSDLKGKDVCLSQGSSYTKPLAADIGATPKGFKSPAESLLALRGNNCAAAVHDATLLQPLPRTNPEWKDYRVVGPDLIPAPTVIWARKGENDTVAALDRIVQGWHRTGWLIETEKKHGIQPPSPALVEWHDKLRANRS</sequence>
<feature type="chain" id="PRO_5042543931" evidence="4">
    <location>
        <begin position="45"/>
        <end position="295"/>
    </location>
</feature>
<dbReference type="Gene3D" id="3.40.190.10">
    <property type="entry name" value="Periplasmic binding protein-like II"/>
    <property type="match status" value="2"/>
</dbReference>
<dbReference type="Proteomes" id="UP000255008">
    <property type="component" value="Unassembled WGS sequence"/>
</dbReference>
<feature type="domain" description="Solute-binding protein family 3/N-terminal" evidence="5">
    <location>
        <begin position="56"/>
        <end position="278"/>
    </location>
</feature>
<evidence type="ECO:0000259" key="5">
    <source>
        <dbReference type="SMART" id="SM00062"/>
    </source>
</evidence>
<evidence type="ECO:0000256" key="4">
    <source>
        <dbReference type="SAM" id="SignalP"/>
    </source>
</evidence>
<evidence type="ECO:0000313" key="6">
    <source>
        <dbReference type="EMBL" id="SUE35915.1"/>
    </source>
</evidence>
<accession>A0AAJ5D7H6</accession>
<reference evidence="6 7" key="1">
    <citation type="submission" date="2018-06" db="EMBL/GenBank/DDBJ databases">
        <authorList>
            <consortium name="Pathogen Informatics"/>
            <person name="Doyle S."/>
        </authorList>
    </citation>
    <scope>NUCLEOTIDE SEQUENCE [LARGE SCALE GENOMIC DNA]</scope>
    <source>
        <strain evidence="6 7">NCTC10894</strain>
    </source>
</reference>
<proteinExistence type="inferred from homology"/>